<dbReference type="GO" id="GO:0006281">
    <property type="term" value="P:DNA repair"/>
    <property type="evidence" value="ECO:0007669"/>
    <property type="project" value="UniProtKB-UniRule"/>
</dbReference>
<keyword evidence="3 7" id="KW-0863">Zinc-finger</keyword>
<dbReference type="AlphaFoldDB" id="A0A1G2MB37"/>
<keyword evidence="2 7" id="KW-0227">DNA damage</keyword>
<dbReference type="GO" id="GO:0006310">
    <property type="term" value="P:DNA recombination"/>
    <property type="evidence" value="ECO:0007669"/>
    <property type="project" value="UniProtKB-UniRule"/>
</dbReference>
<evidence type="ECO:0000256" key="2">
    <source>
        <dbReference type="ARBA" id="ARBA00022763"/>
    </source>
</evidence>
<dbReference type="PROSITE" id="PS50880">
    <property type="entry name" value="TOPRIM"/>
    <property type="match status" value="1"/>
</dbReference>
<dbReference type="Pfam" id="PF21176">
    <property type="entry name" value="RecR_HhH"/>
    <property type="match status" value="1"/>
</dbReference>
<dbReference type="InterPro" id="IPR000093">
    <property type="entry name" value="DNA_Rcmb_RecR"/>
</dbReference>
<dbReference type="EMBL" id="MHRI01000032">
    <property type="protein sequence ID" value="OHA20252.1"/>
    <property type="molecule type" value="Genomic_DNA"/>
</dbReference>
<evidence type="ECO:0000256" key="4">
    <source>
        <dbReference type="ARBA" id="ARBA00022833"/>
    </source>
</evidence>
<dbReference type="Pfam" id="PF21175">
    <property type="entry name" value="RecR_C"/>
    <property type="match status" value="1"/>
</dbReference>
<dbReference type="SMART" id="SM00493">
    <property type="entry name" value="TOPRIM"/>
    <property type="match status" value="1"/>
</dbReference>
<comment type="caution">
    <text evidence="7">Lacks conserved residue(s) required for the propagation of feature annotation.</text>
</comment>
<name>A0A1G2MB37_9BACT</name>
<evidence type="ECO:0000313" key="10">
    <source>
        <dbReference type="Proteomes" id="UP000178121"/>
    </source>
</evidence>
<accession>A0A1G2MB37</accession>
<dbReference type="HAMAP" id="MF_00017">
    <property type="entry name" value="RecR"/>
    <property type="match status" value="1"/>
</dbReference>
<dbReference type="GO" id="GO:0003677">
    <property type="term" value="F:DNA binding"/>
    <property type="evidence" value="ECO:0007669"/>
    <property type="project" value="UniProtKB-UniRule"/>
</dbReference>
<keyword evidence="6 7" id="KW-0234">DNA repair</keyword>
<dbReference type="GO" id="GO:0008270">
    <property type="term" value="F:zinc ion binding"/>
    <property type="evidence" value="ECO:0007669"/>
    <property type="project" value="UniProtKB-KW"/>
</dbReference>
<keyword evidence="4 7" id="KW-0862">Zinc</keyword>
<dbReference type="Proteomes" id="UP000178121">
    <property type="component" value="Unassembled WGS sequence"/>
</dbReference>
<evidence type="ECO:0000256" key="7">
    <source>
        <dbReference type="HAMAP-Rule" id="MF_00017"/>
    </source>
</evidence>
<gene>
    <name evidence="7" type="primary">recR</name>
    <name evidence="9" type="ORF">A2849_02950</name>
</gene>
<protein>
    <recommendedName>
        <fullName evidence="7">Recombination protein RecR</fullName>
    </recommendedName>
</protein>
<evidence type="ECO:0000256" key="1">
    <source>
        <dbReference type="ARBA" id="ARBA00022723"/>
    </source>
</evidence>
<keyword evidence="1 7" id="KW-0479">Metal-binding</keyword>
<dbReference type="SUPFAM" id="SSF111304">
    <property type="entry name" value="Recombination protein RecR"/>
    <property type="match status" value="1"/>
</dbReference>
<dbReference type="PANTHER" id="PTHR30446:SF0">
    <property type="entry name" value="RECOMBINATION PROTEIN RECR"/>
    <property type="match status" value="1"/>
</dbReference>
<dbReference type="InterPro" id="IPR023627">
    <property type="entry name" value="Rcmb_RecR"/>
</dbReference>
<comment type="function">
    <text evidence="7">May play a role in DNA repair. It seems to be involved in an RecBC-independent recombinational process of DNA repair. It may act with RecF and RecO.</text>
</comment>
<evidence type="ECO:0000256" key="3">
    <source>
        <dbReference type="ARBA" id="ARBA00022771"/>
    </source>
</evidence>
<dbReference type="Gene3D" id="1.10.8.420">
    <property type="entry name" value="RecR Domain 1"/>
    <property type="match status" value="1"/>
</dbReference>
<keyword evidence="5 7" id="KW-0233">DNA recombination</keyword>
<evidence type="ECO:0000256" key="6">
    <source>
        <dbReference type="ARBA" id="ARBA00023204"/>
    </source>
</evidence>
<comment type="caution">
    <text evidence="9">The sequence shown here is derived from an EMBL/GenBank/DDBJ whole genome shotgun (WGS) entry which is preliminary data.</text>
</comment>
<dbReference type="PANTHER" id="PTHR30446">
    <property type="entry name" value="RECOMBINATION PROTEIN RECR"/>
    <property type="match status" value="1"/>
</dbReference>
<proteinExistence type="inferred from homology"/>
<organism evidence="9 10">
    <name type="scientific">Candidatus Taylorbacteria bacterium RIFCSPHIGHO2_01_FULL_51_15</name>
    <dbReference type="NCBI Taxonomy" id="1802304"/>
    <lineage>
        <taxon>Bacteria</taxon>
        <taxon>Candidatus Tayloriibacteriota</taxon>
    </lineage>
</organism>
<sequence length="203" mass="22497">MTTFDKLTELFREFPGIGPRQAKRFVYFLLSRDSSFLGELSGLIEVLKQDIVQCADCFRLFAKRGSLTRCPICADSSRVHRELMVVAKDTDLEAMEKSGTFEGQYFVLGGTMTLIPRKCSDKLRLKELETRIARDVKSGVLKEVILALSANPDGEYTSEELRKLIGPLGVTVSTLGRGLSTGSELEYADTETIKSALKNRSSG</sequence>
<comment type="similarity">
    <text evidence="7">Belongs to the RecR family.</text>
</comment>
<dbReference type="Pfam" id="PF13662">
    <property type="entry name" value="Toprim_4"/>
    <property type="match status" value="1"/>
</dbReference>
<evidence type="ECO:0000313" key="9">
    <source>
        <dbReference type="EMBL" id="OHA20252.1"/>
    </source>
</evidence>
<feature type="domain" description="Toprim" evidence="8">
    <location>
        <begin position="81"/>
        <end position="180"/>
    </location>
</feature>
<evidence type="ECO:0000259" key="8">
    <source>
        <dbReference type="PROSITE" id="PS50880"/>
    </source>
</evidence>
<reference evidence="9 10" key="1">
    <citation type="journal article" date="2016" name="Nat. Commun.">
        <title>Thousands of microbial genomes shed light on interconnected biogeochemical processes in an aquifer system.</title>
        <authorList>
            <person name="Anantharaman K."/>
            <person name="Brown C.T."/>
            <person name="Hug L.A."/>
            <person name="Sharon I."/>
            <person name="Castelle C.J."/>
            <person name="Probst A.J."/>
            <person name="Thomas B.C."/>
            <person name="Singh A."/>
            <person name="Wilkins M.J."/>
            <person name="Karaoz U."/>
            <person name="Brodie E.L."/>
            <person name="Williams K.H."/>
            <person name="Hubbard S.S."/>
            <person name="Banfield J.F."/>
        </authorList>
    </citation>
    <scope>NUCLEOTIDE SEQUENCE [LARGE SCALE GENOMIC DNA]</scope>
</reference>
<dbReference type="InterPro" id="IPR006171">
    <property type="entry name" value="TOPRIM_dom"/>
</dbReference>
<evidence type="ECO:0000256" key="5">
    <source>
        <dbReference type="ARBA" id="ARBA00023172"/>
    </source>
</evidence>
<dbReference type="Gene3D" id="3.40.1360.10">
    <property type="match status" value="1"/>
</dbReference>